<evidence type="ECO:0000256" key="9">
    <source>
        <dbReference type="ARBA" id="ARBA00023004"/>
    </source>
</evidence>
<keyword evidence="5" id="KW-0004">4Fe-4S</keyword>
<evidence type="ECO:0000259" key="12">
    <source>
        <dbReference type="SMART" id="SM00986"/>
    </source>
</evidence>
<comment type="catalytic activity">
    <reaction evidence="1">
        <text>Hydrolyzes single-stranded DNA or mismatched double-stranded DNA and polynucleotides, releasing free uracil.</text>
        <dbReference type="EC" id="3.2.2.27"/>
    </reaction>
</comment>
<dbReference type="InterPro" id="IPR005122">
    <property type="entry name" value="Uracil-DNA_glycosylase-like"/>
</dbReference>
<keyword evidence="7" id="KW-0227">DNA damage</keyword>
<sequence length="229" mass="25879">MGNILDDLKTMLEFYQALGIEGMHFGPPEPAVEVAVSGDRELLLSELRQEIGDCARCKLSGGRKNIVFGEGKPYAKIMFIGEGPGREEDIQGRPFVGEAGMLLTSLIEKKFEEIKIERSDVYIANIVKCRPPMNRDPEEDEIASCRGFIERQIEIIQPEVIVTLGRIAIQTLFDNPKLKITAVRGRFMEYKGIPVMPTFHPAYLLRNRADKWKTWADMQKVLELLSGHS</sequence>
<evidence type="ECO:0000256" key="3">
    <source>
        <dbReference type="ARBA" id="ARBA00012030"/>
    </source>
</evidence>
<keyword evidence="11" id="KW-0234">DNA repair</keyword>
<evidence type="ECO:0000256" key="5">
    <source>
        <dbReference type="ARBA" id="ARBA00022485"/>
    </source>
</evidence>
<dbReference type="NCBIfam" id="TIGR00758">
    <property type="entry name" value="UDG_fam4"/>
    <property type="match status" value="1"/>
</dbReference>
<dbReference type="GO" id="GO:0004844">
    <property type="term" value="F:uracil DNA N-glycosylase activity"/>
    <property type="evidence" value="ECO:0007669"/>
    <property type="project" value="UniProtKB-EC"/>
</dbReference>
<dbReference type="InterPro" id="IPR036895">
    <property type="entry name" value="Uracil-DNA_glycosylase-like_sf"/>
</dbReference>
<accession>A0A2U3QFC6</accession>
<evidence type="ECO:0000256" key="6">
    <source>
        <dbReference type="ARBA" id="ARBA00022723"/>
    </source>
</evidence>
<dbReference type="SMART" id="SM00987">
    <property type="entry name" value="UreE_C"/>
    <property type="match status" value="1"/>
</dbReference>
<evidence type="ECO:0000313" key="13">
    <source>
        <dbReference type="EMBL" id="SPQ00113.1"/>
    </source>
</evidence>
<protein>
    <recommendedName>
        <fullName evidence="4">Type-4 uracil-DNA glycosylase</fullName>
        <ecNumber evidence="3">3.2.2.27</ecNumber>
    </recommendedName>
</protein>
<evidence type="ECO:0000256" key="11">
    <source>
        <dbReference type="ARBA" id="ARBA00023204"/>
    </source>
</evidence>
<dbReference type="GO" id="GO:0006281">
    <property type="term" value="P:DNA repair"/>
    <property type="evidence" value="ECO:0007669"/>
    <property type="project" value="UniProtKB-KW"/>
</dbReference>
<dbReference type="Proteomes" id="UP000245125">
    <property type="component" value="Unassembled WGS sequence"/>
</dbReference>
<dbReference type="Gene3D" id="3.40.470.10">
    <property type="entry name" value="Uracil-DNA glycosylase-like domain"/>
    <property type="match status" value="1"/>
</dbReference>
<comment type="similarity">
    <text evidence="2">Belongs to the uracil-DNA glycosylase (UDG) superfamily. Type 4 (UDGa) family.</text>
</comment>
<proteinExistence type="inferred from homology"/>
<keyword evidence="8" id="KW-0378">Hydrolase</keyword>
<organism evidence="13 14">
    <name type="scientific">Candidatus Sulfobium mesophilum</name>
    <dbReference type="NCBI Taxonomy" id="2016548"/>
    <lineage>
        <taxon>Bacteria</taxon>
        <taxon>Pseudomonadati</taxon>
        <taxon>Nitrospirota</taxon>
        <taxon>Nitrospiria</taxon>
        <taxon>Nitrospirales</taxon>
        <taxon>Nitrospiraceae</taxon>
        <taxon>Candidatus Sulfobium</taxon>
    </lineage>
</organism>
<evidence type="ECO:0000313" key="14">
    <source>
        <dbReference type="Proteomes" id="UP000245125"/>
    </source>
</evidence>
<keyword evidence="10" id="KW-0411">Iron-sulfur</keyword>
<keyword evidence="6" id="KW-0479">Metal-binding</keyword>
<dbReference type="AlphaFoldDB" id="A0A2U3QFC6"/>
<dbReference type="GO" id="GO:0051539">
    <property type="term" value="F:4 iron, 4 sulfur cluster binding"/>
    <property type="evidence" value="ECO:0007669"/>
    <property type="project" value="UniProtKB-KW"/>
</dbReference>
<dbReference type="SUPFAM" id="SSF52141">
    <property type="entry name" value="Uracil-DNA glycosylase-like"/>
    <property type="match status" value="1"/>
</dbReference>
<dbReference type="GO" id="GO:0046872">
    <property type="term" value="F:metal ion binding"/>
    <property type="evidence" value="ECO:0007669"/>
    <property type="project" value="UniProtKB-KW"/>
</dbReference>
<name>A0A2U3QFC6_9BACT</name>
<feature type="domain" description="Uracil-DNA glycosylase-like" evidence="12">
    <location>
        <begin position="68"/>
        <end position="219"/>
    </location>
</feature>
<evidence type="ECO:0000256" key="7">
    <source>
        <dbReference type="ARBA" id="ARBA00022763"/>
    </source>
</evidence>
<keyword evidence="9" id="KW-0408">Iron</keyword>
<dbReference type="EC" id="3.2.2.27" evidence="3"/>
<dbReference type="InterPro" id="IPR005273">
    <property type="entry name" value="Ura-DNA_glyco_family4"/>
</dbReference>
<reference evidence="14" key="1">
    <citation type="submission" date="2018-03" db="EMBL/GenBank/DDBJ databases">
        <authorList>
            <person name="Zecchin S."/>
        </authorList>
    </citation>
    <scope>NUCLEOTIDE SEQUENCE [LARGE SCALE GENOMIC DNA]</scope>
</reference>
<evidence type="ECO:0000256" key="4">
    <source>
        <dbReference type="ARBA" id="ARBA00019403"/>
    </source>
</evidence>
<dbReference type="CDD" id="cd10030">
    <property type="entry name" value="UDG-F4_TTUDGA_SPO1dp_like"/>
    <property type="match status" value="1"/>
</dbReference>
<evidence type="ECO:0000256" key="10">
    <source>
        <dbReference type="ARBA" id="ARBA00023014"/>
    </source>
</evidence>
<dbReference type="InterPro" id="IPR051536">
    <property type="entry name" value="UDG_Type-4/5"/>
</dbReference>
<keyword evidence="14" id="KW-1185">Reference proteome</keyword>
<evidence type="ECO:0000256" key="8">
    <source>
        <dbReference type="ARBA" id="ARBA00022801"/>
    </source>
</evidence>
<evidence type="ECO:0000256" key="1">
    <source>
        <dbReference type="ARBA" id="ARBA00001400"/>
    </source>
</evidence>
<dbReference type="PANTHER" id="PTHR33693">
    <property type="entry name" value="TYPE-5 URACIL-DNA GLYCOSYLASE"/>
    <property type="match status" value="1"/>
</dbReference>
<dbReference type="PANTHER" id="PTHR33693:SF1">
    <property type="entry name" value="TYPE-4 URACIL-DNA GLYCOSYLASE"/>
    <property type="match status" value="1"/>
</dbReference>
<dbReference type="Pfam" id="PF03167">
    <property type="entry name" value="UDG"/>
    <property type="match status" value="1"/>
</dbReference>
<dbReference type="EMBL" id="OUUY01000061">
    <property type="protein sequence ID" value="SPQ00113.1"/>
    <property type="molecule type" value="Genomic_DNA"/>
</dbReference>
<dbReference type="SMART" id="SM00986">
    <property type="entry name" value="UDG"/>
    <property type="match status" value="1"/>
</dbReference>
<gene>
    <name evidence="13" type="ORF">NBG4_170028</name>
</gene>
<evidence type="ECO:0000256" key="2">
    <source>
        <dbReference type="ARBA" id="ARBA00006521"/>
    </source>
</evidence>
<dbReference type="OrthoDB" id="5290748at2"/>